<evidence type="ECO:0000256" key="1">
    <source>
        <dbReference type="ARBA" id="ARBA00022448"/>
    </source>
</evidence>
<evidence type="ECO:0000313" key="6">
    <source>
        <dbReference type="EMBL" id="GIF86006.1"/>
    </source>
</evidence>
<feature type="region of interest" description="Disordered" evidence="4">
    <location>
        <begin position="246"/>
        <end position="330"/>
    </location>
</feature>
<evidence type="ECO:0000259" key="5">
    <source>
        <dbReference type="PROSITE" id="PS50893"/>
    </source>
</evidence>
<dbReference type="SUPFAM" id="SSF52540">
    <property type="entry name" value="P-loop containing nucleoside triphosphate hydrolases"/>
    <property type="match status" value="1"/>
</dbReference>
<organism evidence="6 7">
    <name type="scientific">Catellatospora bangladeshensis</name>
    <dbReference type="NCBI Taxonomy" id="310355"/>
    <lineage>
        <taxon>Bacteria</taxon>
        <taxon>Bacillati</taxon>
        <taxon>Actinomycetota</taxon>
        <taxon>Actinomycetes</taxon>
        <taxon>Micromonosporales</taxon>
        <taxon>Micromonosporaceae</taxon>
        <taxon>Catellatospora</taxon>
    </lineage>
</organism>
<evidence type="ECO:0000313" key="7">
    <source>
        <dbReference type="Proteomes" id="UP000601223"/>
    </source>
</evidence>
<dbReference type="InterPro" id="IPR027417">
    <property type="entry name" value="P-loop_NTPase"/>
</dbReference>
<comment type="caution">
    <text evidence="6">The sequence shown here is derived from an EMBL/GenBank/DDBJ whole genome shotgun (WGS) entry which is preliminary data.</text>
</comment>
<keyword evidence="3" id="KW-0067">ATP-binding</keyword>
<dbReference type="PROSITE" id="PS00211">
    <property type="entry name" value="ABC_TRANSPORTER_1"/>
    <property type="match status" value="1"/>
</dbReference>
<dbReference type="PROSITE" id="PS50893">
    <property type="entry name" value="ABC_TRANSPORTER_2"/>
    <property type="match status" value="1"/>
</dbReference>
<gene>
    <name evidence="6" type="ORF">Cba03nite_73550</name>
</gene>
<dbReference type="SMART" id="SM00382">
    <property type="entry name" value="AAA"/>
    <property type="match status" value="1"/>
</dbReference>
<reference evidence="6 7" key="1">
    <citation type="submission" date="2021-01" db="EMBL/GenBank/DDBJ databases">
        <title>Whole genome shotgun sequence of Catellatospora bangladeshensis NBRC 107357.</title>
        <authorList>
            <person name="Komaki H."/>
            <person name="Tamura T."/>
        </authorList>
    </citation>
    <scope>NUCLEOTIDE SEQUENCE [LARGE SCALE GENOMIC DNA]</scope>
    <source>
        <strain evidence="6 7">NBRC 107357</strain>
    </source>
</reference>
<feature type="compositionally biased region" description="Basic and acidic residues" evidence="4">
    <location>
        <begin position="274"/>
        <end position="294"/>
    </location>
</feature>
<dbReference type="AlphaFoldDB" id="A0A8J3NN75"/>
<name>A0A8J3NN75_9ACTN</name>
<sequence length="330" mass="34333">MSTDEPAVTLHEAGVRYGNGTLALDGVSLQVAAGEFVAVVGPSGGGKSTLLRLAAGLLAPSGGTVERSCDRLGFVFQDPTLLPWRSVRGNVELAGELRGVRRAERRRLAAESLARVGLAEVAGQLPRTLSGGMRMRVSLARTLTGRPELMLFDEPFGSVDEITRERLGEQLQELFVADGFAGLLVTHSVAEAVFLSQRVVVLSDRPGRVVGEVAVPLPYPREPRVRFSPAFTELTARVSALLRGEQPPAPAARPVAEPAAKPAAKVKPPAKAEPATKAEPAAKAEPVAKAEPAAKPEPGAEATPRPKGKPAAEPAAETAAGTVAAGKEVA</sequence>
<dbReference type="EMBL" id="BONF01000056">
    <property type="protein sequence ID" value="GIF86006.1"/>
    <property type="molecule type" value="Genomic_DNA"/>
</dbReference>
<dbReference type="Gene3D" id="3.40.50.300">
    <property type="entry name" value="P-loop containing nucleotide triphosphate hydrolases"/>
    <property type="match status" value="1"/>
</dbReference>
<protein>
    <recommendedName>
        <fullName evidence="5">ABC transporter domain-containing protein</fullName>
    </recommendedName>
</protein>
<dbReference type="InterPro" id="IPR050166">
    <property type="entry name" value="ABC_transporter_ATP-bind"/>
</dbReference>
<dbReference type="InterPro" id="IPR003593">
    <property type="entry name" value="AAA+_ATPase"/>
</dbReference>
<dbReference type="InterPro" id="IPR003439">
    <property type="entry name" value="ABC_transporter-like_ATP-bd"/>
</dbReference>
<dbReference type="PANTHER" id="PTHR42788">
    <property type="entry name" value="TAURINE IMPORT ATP-BINDING PROTEIN-RELATED"/>
    <property type="match status" value="1"/>
</dbReference>
<dbReference type="Pfam" id="PF00005">
    <property type="entry name" value="ABC_tran"/>
    <property type="match status" value="1"/>
</dbReference>
<feature type="compositionally biased region" description="Low complexity" evidence="4">
    <location>
        <begin position="252"/>
        <end position="273"/>
    </location>
</feature>
<feature type="domain" description="ABC transporter" evidence="5">
    <location>
        <begin position="8"/>
        <end position="229"/>
    </location>
</feature>
<evidence type="ECO:0000256" key="2">
    <source>
        <dbReference type="ARBA" id="ARBA00022741"/>
    </source>
</evidence>
<keyword evidence="2" id="KW-0547">Nucleotide-binding</keyword>
<dbReference type="PANTHER" id="PTHR42788:SF20">
    <property type="entry name" value="ABC TRANSPORTER ATP-BINDING PROTEIN"/>
    <property type="match status" value="1"/>
</dbReference>
<dbReference type="GO" id="GO:0016887">
    <property type="term" value="F:ATP hydrolysis activity"/>
    <property type="evidence" value="ECO:0007669"/>
    <property type="project" value="InterPro"/>
</dbReference>
<dbReference type="RefSeq" id="WP_239126286.1">
    <property type="nucleotide sequence ID" value="NZ_BONF01000056.1"/>
</dbReference>
<feature type="compositionally biased region" description="Low complexity" evidence="4">
    <location>
        <begin position="295"/>
        <end position="330"/>
    </location>
</feature>
<dbReference type="InterPro" id="IPR017871">
    <property type="entry name" value="ABC_transporter-like_CS"/>
</dbReference>
<dbReference type="Proteomes" id="UP000601223">
    <property type="component" value="Unassembled WGS sequence"/>
</dbReference>
<accession>A0A8J3NN75</accession>
<proteinExistence type="predicted"/>
<keyword evidence="1" id="KW-0813">Transport</keyword>
<evidence type="ECO:0000256" key="4">
    <source>
        <dbReference type="SAM" id="MobiDB-lite"/>
    </source>
</evidence>
<dbReference type="GO" id="GO:0005524">
    <property type="term" value="F:ATP binding"/>
    <property type="evidence" value="ECO:0007669"/>
    <property type="project" value="UniProtKB-KW"/>
</dbReference>
<evidence type="ECO:0000256" key="3">
    <source>
        <dbReference type="ARBA" id="ARBA00022840"/>
    </source>
</evidence>
<keyword evidence="7" id="KW-1185">Reference proteome</keyword>